<dbReference type="AlphaFoldDB" id="A0A6P0UT36"/>
<evidence type="ECO:0000313" key="1">
    <source>
        <dbReference type="EMBL" id="NER13546.1"/>
    </source>
</evidence>
<dbReference type="Proteomes" id="UP000468581">
    <property type="component" value="Unassembled WGS sequence"/>
</dbReference>
<proteinExistence type="predicted"/>
<organism evidence="1 2">
    <name type="scientific">Leptobacterium flavescens</name>
    <dbReference type="NCBI Taxonomy" id="472055"/>
    <lineage>
        <taxon>Bacteria</taxon>
        <taxon>Pseudomonadati</taxon>
        <taxon>Bacteroidota</taxon>
        <taxon>Flavobacteriia</taxon>
        <taxon>Flavobacteriales</taxon>
        <taxon>Flavobacteriaceae</taxon>
        <taxon>Leptobacterium</taxon>
    </lineage>
</organism>
<name>A0A6P0UT36_9FLAO</name>
<comment type="caution">
    <text evidence="1">The sequence shown here is derived from an EMBL/GenBank/DDBJ whole genome shotgun (WGS) entry which is preliminary data.</text>
</comment>
<gene>
    <name evidence="1" type="ORF">GWK08_08870</name>
</gene>
<protein>
    <submittedName>
        <fullName evidence="1">Uncharacterized protein</fullName>
    </submittedName>
</protein>
<dbReference type="RefSeq" id="WP_163606582.1">
    <property type="nucleotide sequence ID" value="NZ_JAABOO010000002.1"/>
</dbReference>
<sequence length="83" mass="9638">MTKKEALRKIDQKFDEILEETDKLSIKKTGTYFDEHSSNMNKAHKATERIMEVLETYGKNLSSEELKSKGGELANKAFHRYVK</sequence>
<reference evidence="1 2" key="1">
    <citation type="submission" date="2020-01" db="EMBL/GenBank/DDBJ databases">
        <title>Leptobacterium flavescens.</title>
        <authorList>
            <person name="Wang G."/>
        </authorList>
    </citation>
    <scope>NUCLEOTIDE SEQUENCE [LARGE SCALE GENOMIC DNA]</scope>
    <source>
        <strain evidence="1 2">KCTC 22160</strain>
    </source>
</reference>
<dbReference type="EMBL" id="JAABOO010000002">
    <property type="protein sequence ID" value="NER13546.1"/>
    <property type="molecule type" value="Genomic_DNA"/>
</dbReference>
<keyword evidence="2" id="KW-1185">Reference proteome</keyword>
<accession>A0A6P0UT36</accession>
<evidence type="ECO:0000313" key="2">
    <source>
        <dbReference type="Proteomes" id="UP000468581"/>
    </source>
</evidence>